<proteinExistence type="predicted"/>
<comment type="caution">
    <text evidence="2">The sequence shown here is derived from an EMBL/GenBank/DDBJ whole genome shotgun (WGS) entry which is preliminary data.</text>
</comment>
<dbReference type="PANTHER" id="PTHR33112:SF16">
    <property type="entry name" value="HETEROKARYON INCOMPATIBILITY DOMAIN-CONTAINING PROTEIN"/>
    <property type="match status" value="1"/>
</dbReference>
<evidence type="ECO:0000259" key="1">
    <source>
        <dbReference type="Pfam" id="PF06985"/>
    </source>
</evidence>
<evidence type="ECO:0000313" key="2">
    <source>
        <dbReference type="EMBL" id="KAK8057730.1"/>
    </source>
</evidence>
<dbReference type="PANTHER" id="PTHR33112">
    <property type="entry name" value="DOMAIN PROTEIN, PUTATIVE-RELATED"/>
    <property type="match status" value="1"/>
</dbReference>
<evidence type="ECO:0000313" key="3">
    <source>
        <dbReference type="Proteomes" id="UP001446871"/>
    </source>
</evidence>
<keyword evidence="3" id="KW-1185">Reference proteome</keyword>
<dbReference type="Proteomes" id="UP001446871">
    <property type="component" value="Unassembled WGS sequence"/>
</dbReference>
<dbReference type="InterPro" id="IPR010730">
    <property type="entry name" value="HET"/>
</dbReference>
<name>A0ABR1UFP7_9PEZI</name>
<gene>
    <name evidence="2" type="ORF">PG996_011667</name>
</gene>
<reference evidence="2 3" key="1">
    <citation type="submission" date="2023-01" db="EMBL/GenBank/DDBJ databases">
        <title>Analysis of 21 Apiospora genomes using comparative genomics revels a genus with tremendous synthesis potential of carbohydrate active enzymes and secondary metabolites.</title>
        <authorList>
            <person name="Sorensen T."/>
        </authorList>
    </citation>
    <scope>NUCLEOTIDE SEQUENCE [LARGE SCALE GENOMIC DNA]</scope>
    <source>
        <strain evidence="2 3">CBS 83171</strain>
    </source>
</reference>
<accession>A0ABR1UFP7</accession>
<dbReference type="EMBL" id="JAQQWM010000007">
    <property type="protein sequence ID" value="KAK8057730.1"/>
    <property type="molecule type" value="Genomic_DNA"/>
</dbReference>
<protein>
    <recommendedName>
        <fullName evidence="1">Heterokaryon incompatibility domain-containing protein</fullName>
    </recommendedName>
</protein>
<organism evidence="2 3">
    <name type="scientific">Apiospora saccharicola</name>
    <dbReference type="NCBI Taxonomy" id="335842"/>
    <lineage>
        <taxon>Eukaryota</taxon>
        <taxon>Fungi</taxon>
        <taxon>Dikarya</taxon>
        <taxon>Ascomycota</taxon>
        <taxon>Pezizomycotina</taxon>
        <taxon>Sordariomycetes</taxon>
        <taxon>Xylariomycetidae</taxon>
        <taxon>Amphisphaeriales</taxon>
        <taxon>Apiosporaceae</taxon>
        <taxon>Apiospora</taxon>
    </lineage>
</organism>
<dbReference type="Pfam" id="PF06985">
    <property type="entry name" value="HET"/>
    <property type="match status" value="2"/>
</dbReference>
<feature type="domain" description="Heterokaryon incompatibility" evidence="1">
    <location>
        <begin position="215"/>
        <end position="374"/>
    </location>
</feature>
<sequence>MSQISSVQDTVQHRGDLDEHPSIIERILTGSGTTALPSTLCRFCEHDEQYGTPTTALKRRSGHKHRNLKDVRQWASEGCWMCRCVLSATRLWEVDFPGEVGKLKQLVIRFDVEMFSIRGQANLPTIQIYTPLGEPRIHRLIVPGTELPPIAGSPSTLNFIQYQLNNCVHGHEKCRKDLSQISQEPISWPSRVLEIQPTACRVQLVQFKPDMVQRYAAVSYCWGPRNPHLKAESSSLSSLWEGISWSNLPKTLSDAVALTAKIGCRWIWIDSMCIVQDDEQDWAREATKMSTVYKHALVTIIASSATCCNEGFLDKARKPSAYLGEVSAGQDKSIELRGRVLYDWGHHRGGPQSHHSHYNKWLDPVDYRGWTLQERVLSSRYLCFTSGEVQFSCHESRTCECGQQLFGDLCAATDPEEQWFSMVQEYSRRSLTKQSDVTVAFKGIQQMAAAKIQGVTCVSMIWLQPMMTTFTARSLLWYRYGREEIPAYFPKNLTVPSYSWASLKGEFIHSSSRQFQGAKFPTSCLGLDAEDTKGGDIDETSIRLLGPLYSAKLAISEPVESMPELFAKVEILDTSGPRASTCYLDGPLERVSSEIEEGCFTLSRASFDTLEESELTRTSTRIEETPVFILLVVVKDGEERNGTGLLLARSAKSPDAYERIGVLSLSNYSELPFPRVPMQESWVKLLGYEYIFHGSSILHTIQQFWLILAGILSGPGEFTRERQKPVAQIADTTPTAGSGIELLPAVDSLCSWCQHAENNFPSTKAASRSGSIHKNVKILKEGATKGCWLCQALLSATQLWREFDITTFDRMIQFKARYDVEREIPTTALSQRSFNFVARNLSRCMENHTACLQSQVGLKEALGENWPKRMLRIDQRTSKIKLVAFGPSMASKYMALSYCWGCQDGQLRATSETLPQLREGVNISSLPKTLEDAVHVAIRLGSELIWIDSVCIVQDDPQDLNEEAGKMSSVYAQALLTIIGKSSSSCNEGFLSKRRHESIHLTNVRVGDEPTEIRARVVHDWGHHRGGRHADESHYSKWVDPVDKRAWTLQESLLSTRYVTYTSGEVQWGCQTLRDCECGQSLYGKSDEPLEPEDQWFAILEEYSNRNLSVHTDKLTALAGIARKMSIDLKWQQYAAGIWIDHQANALWARGLLWRSYPVWRKDEDGPSLPTMYTAPTYSWASVIGKVMHYSVSSDKGCTYPTRVLDVVTNHASPDEFGRVEGARNFFSRGGGQLDVALEKTTLADGSSVVRRMRTLPSTEIEETVEIECDEADVCLLPVRVELRPSISFNSPLEKKYSAYCIILARSSEHEGYERIGVYDHDSSLDFGTMPTTEVCIF</sequence>
<feature type="domain" description="Heterokaryon incompatibility" evidence="1">
    <location>
        <begin position="893"/>
        <end position="1051"/>
    </location>
</feature>